<dbReference type="Proteomes" id="UP000242662">
    <property type="component" value="Unassembled WGS sequence"/>
</dbReference>
<dbReference type="Gene3D" id="3.90.226.10">
    <property type="entry name" value="2-enoyl-CoA Hydratase, Chain A, domain 1"/>
    <property type="match status" value="1"/>
</dbReference>
<evidence type="ECO:0000256" key="2">
    <source>
        <dbReference type="ARBA" id="ARBA00011915"/>
    </source>
</evidence>
<dbReference type="EC" id="3.1.2.4" evidence="2"/>
<evidence type="ECO:0000256" key="3">
    <source>
        <dbReference type="ARBA" id="ARBA00022801"/>
    </source>
</evidence>
<dbReference type="Pfam" id="PF16113">
    <property type="entry name" value="ECH_2"/>
    <property type="match status" value="1"/>
</dbReference>
<protein>
    <recommendedName>
        <fullName evidence="2">3-hydroxyisobutyryl-CoA hydrolase</fullName>
        <ecNumber evidence="2">3.1.2.4</ecNumber>
    </recommendedName>
</protein>
<evidence type="ECO:0000256" key="1">
    <source>
        <dbReference type="ARBA" id="ARBA00001709"/>
    </source>
</evidence>
<comment type="catalytic activity">
    <reaction evidence="1">
        <text>3-hydroxy-2-methylpropanoyl-CoA + H2O = 3-hydroxy-2-methylpropanoate + CoA + H(+)</text>
        <dbReference type="Rhea" id="RHEA:20888"/>
        <dbReference type="ChEBI" id="CHEBI:11805"/>
        <dbReference type="ChEBI" id="CHEBI:15377"/>
        <dbReference type="ChEBI" id="CHEBI:15378"/>
        <dbReference type="ChEBI" id="CHEBI:57287"/>
        <dbReference type="ChEBI" id="CHEBI:57340"/>
        <dbReference type="EC" id="3.1.2.4"/>
    </reaction>
</comment>
<evidence type="ECO:0000313" key="6">
    <source>
        <dbReference type="Proteomes" id="UP000242662"/>
    </source>
</evidence>
<proteinExistence type="predicted"/>
<keyword evidence="6" id="KW-1185">Reference proteome</keyword>
<dbReference type="PANTHER" id="PTHR43176:SF3">
    <property type="entry name" value="3-HYDROXYISOBUTYRYL-COA HYDROLASE, MITOCHONDRIAL"/>
    <property type="match status" value="1"/>
</dbReference>
<keyword evidence="3" id="KW-0378">Hydrolase</keyword>
<dbReference type="SUPFAM" id="SSF52096">
    <property type="entry name" value="ClpP/crotonase"/>
    <property type="match status" value="1"/>
</dbReference>
<organism evidence="5 6">
    <name type="scientific">Shouchella lonarensis</name>
    <dbReference type="NCBI Taxonomy" id="1464122"/>
    <lineage>
        <taxon>Bacteria</taxon>
        <taxon>Bacillati</taxon>
        <taxon>Bacillota</taxon>
        <taxon>Bacilli</taxon>
        <taxon>Bacillales</taxon>
        <taxon>Bacillaceae</taxon>
        <taxon>Shouchella</taxon>
    </lineage>
</organism>
<dbReference type="InterPro" id="IPR045004">
    <property type="entry name" value="ECH_dom"/>
</dbReference>
<dbReference type="STRING" id="1464122.SAMN05421737_10360"/>
<feature type="domain" description="Enoyl-CoA hydratase/isomerase" evidence="4">
    <location>
        <begin position="14"/>
        <end position="345"/>
    </location>
</feature>
<dbReference type="EMBL" id="FMYM01000003">
    <property type="protein sequence ID" value="SDB90543.1"/>
    <property type="molecule type" value="Genomic_DNA"/>
</dbReference>
<evidence type="ECO:0000313" key="5">
    <source>
        <dbReference type="EMBL" id="SDB90543.1"/>
    </source>
</evidence>
<name>A0A1G6H8R2_9BACI</name>
<dbReference type="OrthoDB" id="9775794at2"/>
<dbReference type="PANTHER" id="PTHR43176">
    <property type="entry name" value="3-HYDROXYISOBUTYRYL-COA HYDROLASE-RELATED"/>
    <property type="match status" value="1"/>
</dbReference>
<dbReference type="GO" id="GO:0003860">
    <property type="term" value="F:3-hydroxyisobutyryl-CoA hydrolase activity"/>
    <property type="evidence" value="ECO:0007669"/>
    <property type="project" value="UniProtKB-EC"/>
</dbReference>
<dbReference type="GO" id="GO:0006574">
    <property type="term" value="P:L-valine catabolic process"/>
    <property type="evidence" value="ECO:0007669"/>
    <property type="project" value="TreeGrafter"/>
</dbReference>
<dbReference type="InterPro" id="IPR032259">
    <property type="entry name" value="HIBYL-CoA-H"/>
</dbReference>
<gene>
    <name evidence="5" type="ORF">SAMN05421737_10360</name>
</gene>
<dbReference type="CDD" id="cd06558">
    <property type="entry name" value="crotonase-like"/>
    <property type="match status" value="1"/>
</dbReference>
<accession>A0A1G6H8R2</accession>
<dbReference type="AlphaFoldDB" id="A0A1G6H8R2"/>
<evidence type="ECO:0000259" key="4">
    <source>
        <dbReference type="Pfam" id="PF16113"/>
    </source>
</evidence>
<sequence length="351" mass="38952">MTNNVIIEKTNTGVGRITLAREKALNALSYDMIESMLTTLKSWHHDPDVHIIILEGAGEKAFCAGGDIKTLYQAREHENGIAAAKQFFTLEYELDLLIATFEKPIIALLDGIVMGGGVGLSYGASHRIVTDQTKWSMPEMNISFFPDVGACHFLNQSPGYAGRYAALTAAVIRGEDAMLLGAADHYVKADVLSKLKETLLAYDWIHTPNPENDVDELISIHETAPPESKLSKWQSEIDQHFSHETMEGIIHSLEASDTDFAKETANTLRQLSPLSLKVTLAHLQQSAHTTLKETYANDIQLALQFLTCPDFYEGVRAVLIDKTRQPTYQYETVEAVPDKAIVPFFATNEVR</sequence>
<dbReference type="RefSeq" id="WP_090774929.1">
    <property type="nucleotide sequence ID" value="NZ_FMYM01000003.1"/>
</dbReference>
<dbReference type="InterPro" id="IPR029045">
    <property type="entry name" value="ClpP/crotonase-like_dom_sf"/>
</dbReference>
<dbReference type="NCBIfam" id="NF004127">
    <property type="entry name" value="PRK05617.1"/>
    <property type="match status" value="1"/>
</dbReference>
<reference evidence="6" key="1">
    <citation type="submission" date="2016-09" db="EMBL/GenBank/DDBJ databases">
        <authorList>
            <person name="Varghese N."/>
            <person name="Submissions S."/>
        </authorList>
    </citation>
    <scope>NUCLEOTIDE SEQUENCE [LARGE SCALE GENOMIC DNA]</scope>
    <source>
        <strain evidence="6">25nlg</strain>
    </source>
</reference>